<dbReference type="Proteomes" id="UP000027120">
    <property type="component" value="Unassembled WGS sequence"/>
</dbReference>
<organism evidence="1 2">
    <name type="scientific">Citrus sinensis</name>
    <name type="common">Sweet orange</name>
    <name type="synonym">Citrus aurantium var. sinensis</name>
    <dbReference type="NCBI Taxonomy" id="2711"/>
    <lineage>
        <taxon>Eukaryota</taxon>
        <taxon>Viridiplantae</taxon>
        <taxon>Streptophyta</taxon>
        <taxon>Embryophyta</taxon>
        <taxon>Tracheophyta</taxon>
        <taxon>Spermatophyta</taxon>
        <taxon>Magnoliopsida</taxon>
        <taxon>eudicotyledons</taxon>
        <taxon>Gunneridae</taxon>
        <taxon>Pentapetalae</taxon>
        <taxon>rosids</taxon>
        <taxon>malvids</taxon>
        <taxon>Sapindales</taxon>
        <taxon>Rutaceae</taxon>
        <taxon>Aurantioideae</taxon>
        <taxon>Citrus</taxon>
    </lineage>
</organism>
<gene>
    <name evidence="1" type="ORF">CISIN_1g0457891mg</name>
</gene>
<feature type="non-terminal residue" evidence="1">
    <location>
        <position position="1"/>
    </location>
</feature>
<reference evidence="1 2" key="1">
    <citation type="submission" date="2014-04" db="EMBL/GenBank/DDBJ databases">
        <authorList>
            <consortium name="International Citrus Genome Consortium"/>
            <person name="Gmitter F."/>
            <person name="Chen C."/>
            <person name="Farmerie W."/>
            <person name="Harkins T."/>
            <person name="Desany B."/>
            <person name="Mohiuddin M."/>
            <person name="Kodira C."/>
            <person name="Borodovsky M."/>
            <person name="Lomsadze A."/>
            <person name="Burns P."/>
            <person name="Jenkins J."/>
            <person name="Prochnik S."/>
            <person name="Shu S."/>
            <person name="Chapman J."/>
            <person name="Pitluck S."/>
            <person name="Schmutz J."/>
            <person name="Rokhsar D."/>
        </authorList>
    </citation>
    <scope>NUCLEOTIDE SEQUENCE</scope>
</reference>
<keyword evidence="2" id="KW-1185">Reference proteome</keyword>
<proteinExistence type="predicted"/>
<accession>A0A067DAA7</accession>
<protein>
    <submittedName>
        <fullName evidence="1">Uncharacterized protein</fullName>
    </submittedName>
</protein>
<name>A0A067DAA7_CITSI</name>
<sequence>LSRTSGASAAFISIPVIKQFKTRFVLISFNGSFLSSLYMASCFRARPCFRAPSVAVFEETHEAHIAIKLQQQ</sequence>
<dbReference type="AlphaFoldDB" id="A0A067DAA7"/>
<evidence type="ECO:0000313" key="1">
    <source>
        <dbReference type="EMBL" id="KDO39748.1"/>
    </source>
</evidence>
<evidence type="ECO:0000313" key="2">
    <source>
        <dbReference type="Proteomes" id="UP000027120"/>
    </source>
</evidence>
<dbReference type="EMBL" id="KK786313">
    <property type="protein sequence ID" value="KDO39748.1"/>
    <property type="molecule type" value="Genomic_DNA"/>
</dbReference>